<proteinExistence type="predicted"/>
<dbReference type="AlphaFoldDB" id="A0AAV1PF65"/>
<dbReference type="Proteomes" id="UP001314229">
    <property type="component" value="Unassembled WGS sequence"/>
</dbReference>
<accession>A0AAV1PF65</accession>
<keyword evidence="3" id="KW-1185">Reference proteome</keyword>
<gene>
    <name evidence="2" type="ORF">FSCOSCO3_A005415</name>
</gene>
<evidence type="ECO:0000313" key="2">
    <source>
        <dbReference type="EMBL" id="CAK6970329.1"/>
    </source>
</evidence>
<name>A0AAV1PF65_SCOSC</name>
<feature type="compositionally biased region" description="Polar residues" evidence="1">
    <location>
        <begin position="20"/>
        <end position="41"/>
    </location>
</feature>
<protein>
    <submittedName>
        <fullName evidence="2">Uncharacterized protein</fullName>
    </submittedName>
</protein>
<evidence type="ECO:0000313" key="3">
    <source>
        <dbReference type="Proteomes" id="UP001314229"/>
    </source>
</evidence>
<reference evidence="2 3" key="1">
    <citation type="submission" date="2024-01" db="EMBL/GenBank/DDBJ databases">
        <authorList>
            <person name="Alioto T."/>
            <person name="Alioto T."/>
            <person name="Gomez Garrido J."/>
        </authorList>
    </citation>
    <scope>NUCLEOTIDE SEQUENCE [LARGE SCALE GENOMIC DNA]</scope>
</reference>
<sequence>MCHATSSYMTCSSRDKLQTEKMSNGKAVNQSKAKHCGSTNEVAGEGHAGATSILSLITVERNGRRLAWKPTPFTCSTSNSWRAPRPTLFGPKSQTRREPAVRPGLLRKWAFDHRRVLEDVFKEDSKKNYVGSVRLTLEKSFALMALRALASAHWADTEMNTGD</sequence>
<evidence type="ECO:0000256" key="1">
    <source>
        <dbReference type="SAM" id="MobiDB-lite"/>
    </source>
</evidence>
<dbReference type="EMBL" id="CAWUFR010000154">
    <property type="protein sequence ID" value="CAK6970329.1"/>
    <property type="molecule type" value="Genomic_DNA"/>
</dbReference>
<organism evidence="2 3">
    <name type="scientific">Scomber scombrus</name>
    <name type="common">Atlantic mackerel</name>
    <name type="synonym">Scomber vernalis</name>
    <dbReference type="NCBI Taxonomy" id="13677"/>
    <lineage>
        <taxon>Eukaryota</taxon>
        <taxon>Metazoa</taxon>
        <taxon>Chordata</taxon>
        <taxon>Craniata</taxon>
        <taxon>Vertebrata</taxon>
        <taxon>Euteleostomi</taxon>
        <taxon>Actinopterygii</taxon>
        <taxon>Neopterygii</taxon>
        <taxon>Teleostei</taxon>
        <taxon>Neoteleostei</taxon>
        <taxon>Acanthomorphata</taxon>
        <taxon>Pelagiaria</taxon>
        <taxon>Scombriformes</taxon>
        <taxon>Scombridae</taxon>
        <taxon>Scomber</taxon>
    </lineage>
</organism>
<comment type="caution">
    <text evidence="2">The sequence shown here is derived from an EMBL/GenBank/DDBJ whole genome shotgun (WGS) entry which is preliminary data.</text>
</comment>
<feature type="region of interest" description="Disordered" evidence="1">
    <location>
        <begin position="13"/>
        <end position="42"/>
    </location>
</feature>